<dbReference type="Pfam" id="PF01421">
    <property type="entry name" value="Reprolysin"/>
    <property type="match status" value="1"/>
</dbReference>
<keyword evidence="3" id="KW-0732">Signal</keyword>
<dbReference type="EMBL" id="JAFHDT010000001">
    <property type="protein sequence ID" value="KAI7814963.1"/>
    <property type="molecule type" value="Genomic_DNA"/>
</dbReference>
<dbReference type="InterPro" id="IPR001590">
    <property type="entry name" value="Peptidase_M12B"/>
</dbReference>
<sequence>YTKHRQKNGQISSTRHLVVMLSVFLCNGLLEIVGGKSWEEVEDKGQRVTAHWISHNTIQQEYGTTFKLLAHDFSETHYENGLPITQTNNHTDHCFYHGKVRGHTDSWVALSTCLGMRGLIVLNSNDTFYLEPIGGQEVLHHTFYRTEHLPIKSGTCGHGHQTGHLSLFSGHLKPLHQRVRRNVWGTTKYMELYIVADNTLFRKQNKDLQKTKQRIMEIANYVDK</sequence>
<dbReference type="Pfam" id="PF01562">
    <property type="entry name" value="Pep_M12B_propep"/>
    <property type="match status" value="1"/>
</dbReference>
<keyword evidence="1" id="KW-1015">Disulfide bond</keyword>
<feature type="domain" description="Peptidase M12B" evidence="4">
    <location>
        <begin position="188"/>
        <end position="224"/>
    </location>
</feature>
<proteinExistence type="predicted"/>
<comment type="caution">
    <text evidence="5">The sequence shown here is derived from an EMBL/GenBank/DDBJ whole genome shotgun (WGS) entry which is preliminary data.</text>
</comment>
<dbReference type="SUPFAM" id="SSF55486">
    <property type="entry name" value="Metalloproteases ('zincins'), catalytic domain"/>
    <property type="match status" value="1"/>
</dbReference>
<dbReference type="AlphaFoldDB" id="A0A9W8CD37"/>
<evidence type="ECO:0000256" key="3">
    <source>
        <dbReference type="SAM" id="SignalP"/>
    </source>
</evidence>
<dbReference type="InterPro" id="IPR024079">
    <property type="entry name" value="MetalloPept_cat_dom_sf"/>
</dbReference>
<feature type="chain" id="PRO_5040941268" evidence="3">
    <location>
        <begin position="36"/>
        <end position="224"/>
    </location>
</feature>
<protein>
    <submittedName>
        <fullName evidence="5">Disintegrin and metalloproteinase domain-containing protein 19</fullName>
    </submittedName>
</protein>
<keyword evidence="6" id="KW-1185">Reference proteome</keyword>
<feature type="non-terminal residue" evidence="5">
    <location>
        <position position="1"/>
    </location>
</feature>
<comment type="caution">
    <text evidence="2">Lacks conserved residue(s) required for the propagation of feature annotation.</text>
</comment>
<dbReference type="InterPro" id="IPR002870">
    <property type="entry name" value="Peptidase_M12B_N"/>
</dbReference>
<evidence type="ECO:0000313" key="5">
    <source>
        <dbReference type="EMBL" id="KAI7814963.1"/>
    </source>
</evidence>
<dbReference type="PANTHER" id="PTHR11905">
    <property type="entry name" value="ADAM A DISINTEGRIN AND METALLOPROTEASE DOMAIN"/>
    <property type="match status" value="1"/>
</dbReference>
<dbReference type="Proteomes" id="UP001059041">
    <property type="component" value="Linkage Group LG1"/>
</dbReference>
<feature type="non-terminal residue" evidence="5">
    <location>
        <position position="224"/>
    </location>
</feature>
<dbReference type="Gene3D" id="3.40.390.10">
    <property type="entry name" value="Collagenase (Catalytic Domain)"/>
    <property type="match status" value="1"/>
</dbReference>
<dbReference type="PANTHER" id="PTHR11905:SF38">
    <property type="entry name" value="DISINTEGRIN AND METALLOPROTEINASE DOMAIN-CONTAINING PROTEIN 33"/>
    <property type="match status" value="1"/>
</dbReference>
<reference evidence="5" key="1">
    <citation type="submission" date="2021-02" db="EMBL/GenBank/DDBJ databases">
        <title>Comparative genomics reveals that relaxation of natural selection precedes convergent phenotypic evolution of cavefish.</title>
        <authorList>
            <person name="Peng Z."/>
        </authorList>
    </citation>
    <scope>NUCLEOTIDE SEQUENCE</scope>
    <source>
        <tissue evidence="5">Muscle</tissue>
    </source>
</reference>
<name>A0A9W8CD37_TRIRA</name>
<dbReference type="GO" id="GO:0006508">
    <property type="term" value="P:proteolysis"/>
    <property type="evidence" value="ECO:0007669"/>
    <property type="project" value="InterPro"/>
</dbReference>
<evidence type="ECO:0000259" key="4">
    <source>
        <dbReference type="PROSITE" id="PS50215"/>
    </source>
</evidence>
<accession>A0A9W8CD37</accession>
<dbReference type="PROSITE" id="PS50215">
    <property type="entry name" value="ADAM_MEPRO"/>
    <property type="match status" value="1"/>
</dbReference>
<gene>
    <name evidence="5" type="ORF">IRJ41_024302</name>
</gene>
<evidence type="ECO:0000256" key="2">
    <source>
        <dbReference type="PROSITE-ProRule" id="PRU00276"/>
    </source>
</evidence>
<evidence type="ECO:0000313" key="6">
    <source>
        <dbReference type="Proteomes" id="UP001059041"/>
    </source>
</evidence>
<organism evidence="5 6">
    <name type="scientific">Triplophysa rosa</name>
    <name type="common">Cave loach</name>
    <dbReference type="NCBI Taxonomy" id="992332"/>
    <lineage>
        <taxon>Eukaryota</taxon>
        <taxon>Metazoa</taxon>
        <taxon>Chordata</taxon>
        <taxon>Craniata</taxon>
        <taxon>Vertebrata</taxon>
        <taxon>Euteleostomi</taxon>
        <taxon>Actinopterygii</taxon>
        <taxon>Neopterygii</taxon>
        <taxon>Teleostei</taxon>
        <taxon>Ostariophysi</taxon>
        <taxon>Cypriniformes</taxon>
        <taxon>Nemacheilidae</taxon>
        <taxon>Triplophysa</taxon>
    </lineage>
</organism>
<feature type="signal peptide" evidence="3">
    <location>
        <begin position="1"/>
        <end position="35"/>
    </location>
</feature>
<dbReference type="GO" id="GO:0004222">
    <property type="term" value="F:metalloendopeptidase activity"/>
    <property type="evidence" value="ECO:0007669"/>
    <property type="project" value="InterPro"/>
</dbReference>
<evidence type="ECO:0000256" key="1">
    <source>
        <dbReference type="ARBA" id="ARBA00023157"/>
    </source>
</evidence>